<evidence type="ECO:0000256" key="2">
    <source>
        <dbReference type="ARBA" id="ARBA00022475"/>
    </source>
</evidence>
<dbReference type="GO" id="GO:0005886">
    <property type="term" value="C:plasma membrane"/>
    <property type="evidence" value="ECO:0007669"/>
    <property type="project" value="UniProtKB-SubCell"/>
</dbReference>
<keyword evidence="5 6" id="KW-0472">Membrane</keyword>
<proteinExistence type="predicted"/>
<evidence type="ECO:0000256" key="5">
    <source>
        <dbReference type="ARBA" id="ARBA00023136"/>
    </source>
</evidence>
<keyword evidence="3 6" id="KW-0812">Transmembrane</keyword>
<keyword evidence="4 6" id="KW-1133">Transmembrane helix</keyword>
<sequence>MDPALWLAFAAATSVMLAIPGPTVMLVASYAMSRGRESGWLTVPGVALGDLTAMIVSLAGAGAVLAASAELFTILKFAGAAYLVWLGIQLWRSKPELALAPAGGGRRQKTRMFANAYVVTALNPKGIVFFVAFVPQFIDPSRPLFLQFVILVTTFVILGAINAAFWAIMAGTMRSRFSSPFALRLVNRLGGSAMIGAGLLTALTRRAAG</sequence>
<protein>
    <submittedName>
        <fullName evidence="7">LysE family translocator</fullName>
    </submittedName>
</protein>
<dbReference type="EMBL" id="CP102480">
    <property type="protein sequence ID" value="UUX49163.1"/>
    <property type="molecule type" value="Genomic_DNA"/>
</dbReference>
<gene>
    <name evidence="7" type="ORF">NUH88_17375</name>
</gene>
<accession>A0A9J7ANE5</accession>
<evidence type="ECO:0000256" key="6">
    <source>
        <dbReference type="SAM" id="Phobius"/>
    </source>
</evidence>
<dbReference type="Proteomes" id="UP001060336">
    <property type="component" value="Chromosome"/>
</dbReference>
<organism evidence="7 8">
    <name type="scientific">Nisaea acidiphila</name>
    <dbReference type="NCBI Taxonomy" id="1862145"/>
    <lineage>
        <taxon>Bacteria</taxon>
        <taxon>Pseudomonadati</taxon>
        <taxon>Pseudomonadota</taxon>
        <taxon>Alphaproteobacteria</taxon>
        <taxon>Rhodospirillales</taxon>
        <taxon>Thalassobaculaceae</taxon>
        <taxon>Nisaea</taxon>
    </lineage>
</organism>
<dbReference type="RefSeq" id="WP_257767664.1">
    <property type="nucleotide sequence ID" value="NZ_CP102480.1"/>
</dbReference>
<evidence type="ECO:0000313" key="8">
    <source>
        <dbReference type="Proteomes" id="UP001060336"/>
    </source>
</evidence>
<keyword evidence="2" id="KW-1003">Cell membrane</keyword>
<feature type="transmembrane region" description="Helical" evidence="6">
    <location>
        <begin position="71"/>
        <end position="91"/>
    </location>
</feature>
<evidence type="ECO:0000256" key="4">
    <source>
        <dbReference type="ARBA" id="ARBA00022989"/>
    </source>
</evidence>
<feature type="transmembrane region" description="Helical" evidence="6">
    <location>
        <begin position="144"/>
        <end position="169"/>
    </location>
</feature>
<dbReference type="AlphaFoldDB" id="A0A9J7ANE5"/>
<feature type="transmembrane region" description="Helical" evidence="6">
    <location>
        <begin position="112"/>
        <end position="138"/>
    </location>
</feature>
<reference evidence="7" key="1">
    <citation type="submission" date="2022-08" db="EMBL/GenBank/DDBJ databases">
        <title>Nisaea acidiphila sp. nov., isolated from a marine algal debris and emended description of the genus Nisaea Urios et al. 2008.</title>
        <authorList>
            <person name="Kwon K."/>
        </authorList>
    </citation>
    <scope>NUCLEOTIDE SEQUENCE</scope>
    <source>
        <strain evidence="7">MEBiC11861</strain>
    </source>
</reference>
<dbReference type="PANTHER" id="PTHR30086">
    <property type="entry name" value="ARGININE EXPORTER PROTEIN ARGO"/>
    <property type="match status" value="1"/>
</dbReference>
<keyword evidence="8" id="KW-1185">Reference proteome</keyword>
<dbReference type="KEGG" id="naci:NUH88_17375"/>
<dbReference type="InterPro" id="IPR001123">
    <property type="entry name" value="LeuE-type"/>
</dbReference>
<comment type="subcellular location">
    <subcellularLocation>
        <location evidence="1">Cell membrane</location>
        <topology evidence="1">Multi-pass membrane protein</topology>
    </subcellularLocation>
</comment>
<evidence type="ECO:0000256" key="3">
    <source>
        <dbReference type="ARBA" id="ARBA00022692"/>
    </source>
</evidence>
<evidence type="ECO:0000256" key="1">
    <source>
        <dbReference type="ARBA" id="ARBA00004651"/>
    </source>
</evidence>
<feature type="transmembrane region" description="Helical" evidence="6">
    <location>
        <begin position="6"/>
        <end position="28"/>
    </location>
</feature>
<feature type="transmembrane region" description="Helical" evidence="6">
    <location>
        <begin position="40"/>
        <end position="65"/>
    </location>
</feature>
<dbReference type="PANTHER" id="PTHR30086:SF20">
    <property type="entry name" value="ARGININE EXPORTER PROTEIN ARGO-RELATED"/>
    <property type="match status" value="1"/>
</dbReference>
<dbReference type="Pfam" id="PF01810">
    <property type="entry name" value="LysE"/>
    <property type="match status" value="1"/>
</dbReference>
<evidence type="ECO:0000313" key="7">
    <source>
        <dbReference type="EMBL" id="UUX49163.1"/>
    </source>
</evidence>
<dbReference type="GO" id="GO:0015171">
    <property type="term" value="F:amino acid transmembrane transporter activity"/>
    <property type="evidence" value="ECO:0007669"/>
    <property type="project" value="TreeGrafter"/>
</dbReference>
<dbReference type="PIRSF" id="PIRSF006324">
    <property type="entry name" value="LeuE"/>
    <property type="match status" value="1"/>
</dbReference>
<name>A0A9J7ANE5_9PROT</name>